<dbReference type="InterPro" id="IPR011032">
    <property type="entry name" value="GroES-like_sf"/>
</dbReference>
<protein>
    <submittedName>
        <fullName evidence="8">NAD(P)-dependent alcohol dehydrogenase</fullName>
    </submittedName>
</protein>
<dbReference type="RefSeq" id="WP_256708071.1">
    <property type="nucleotide sequence ID" value="NZ_CP101914.1"/>
</dbReference>
<name>A0ABY5JVI5_9BACI</name>
<evidence type="ECO:0000313" key="9">
    <source>
        <dbReference type="Proteomes" id="UP001059773"/>
    </source>
</evidence>
<evidence type="ECO:0000256" key="4">
    <source>
        <dbReference type="ARBA" id="ARBA00022833"/>
    </source>
</evidence>
<dbReference type="EMBL" id="CP101914">
    <property type="protein sequence ID" value="UUI02872.1"/>
    <property type="molecule type" value="Genomic_DNA"/>
</dbReference>
<dbReference type="InterPro" id="IPR045306">
    <property type="entry name" value="SDH-like"/>
</dbReference>
<dbReference type="PROSITE" id="PS00059">
    <property type="entry name" value="ADH_ZINC"/>
    <property type="match status" value="1"/>
</dbReference>
<comment type="cofactor">
    <cofactor evidence="1 6">
        <name>Zn(2+)</name>
        <dbReference type="ChEBI" id="CHEBI:29105"/>
    </cofactor>
</comment>
<dbReference type="Gene3D" id="3.90.180.10">
    <property type="entry name" value="Medium-chain alcohol dehydrogenases, catalytic domain"/>
    <property type="match status" value="1"/>
</dbReference>
<accession>A0ABY5JVI5</accession>
<dbReference type="CDD" id="cd05285">
    <property type="entry name" value="sorbitol_DH"/>
    <property type="match status" value="1"/>
</dbReference>
<sequence>MENKMRKTRAAVLHKPFVVEMEERELDSLHSNEVLIKVMSVGVCGSDVHYYEKGKIGSKKVEKPLIQGHECAGIVVEIGPAVTTLKVGDRVAIEPGISCGICTDCKEGNYNLCSQVAFLSSPPIDGAFSEYIIHPENFLFKIPDNVTFEEATLIEPLSVGLHGLSRAGMKANSSVLISGMGPIGLTAIIAAKSFGALNIIATDIEPLRLKIAKELGAAHVINVSKENLLESVQELTKDRGVDVVIETSGQEQAIKASVDIVKKGGNISVIGFSRLNNIGINFYKLLQKEISIHGVYRYTNTYQHGVDILGSKKFKTDLLLTDFYPLEKVQEALEHARVNKSTSIKVIVKPNV</sequence>
<dbReference type="PANTHER" id="PTHR43161">
    <property type="entry name" value="SORBITOL DEHYDROGENASE"/>
    <property type="match status" value="1"/>
</dbReference>
<comment type="similarity">
    <text evidence="2 6">Belongs to the zinc-containing alcohol dehydrogenase family.</text>
</comment>
<dbReference type="SMART" id="SM00829">
    <property type="entry name" value="PKS_ER"/>
    <property type="match status" value="1"/>
</dbReference>
<evidence type="ECO:0000256" key="2">
    <source>
        <dbReference type="ARBA" id="ARBA00008072"/>
    </source>
</evidence>
<keyword evidence="4 6" id="KW-0862">Zinc</keyword>
<reference evidence="8" key="1">
    <citation type="submission" date="2022-07" db="EMBL/GenBank/DDBJ databases">
        <title>FELIX.</title>
        <authorList>
            <person name="Wan K.H."/>
            <person name="Park S."/>
            <person name="Lawrence Q."/>
            <person name="Eichenberger J.P."/>
            <person name="Booth B.W."/>
            <person name="Piaggio A.J."/>
            <person name="Chandler J.C."/>
            <person name="Franklin A.B."/>
            <person name="Celniker S.E."/>
        </authorList>
    </citation>
    <scope>NUCLEOTIDE SEQUENCE</scope>
    <source>
        <strain evidence="8">QA-1986 374</strain>
    </source>
</reference>
<proteinExistence type="inferred from homology"/>
<keyword evidence="9" id="KW-1185">Reference proteome</keyword>
<evidence type="ECO:0000256" key="6">
    <source>
        <dbReference type="RuleBase" id="RU361277"/>
    </source>
</evidence>
<evidence type="ECO:0000256" key="3">
    <source>
        <dbReference type="ARBA" id="ARBA00022723"/>
    </source>
</evidence>
<dbReference type="InterPro" id="IPR020843">
    <property type="entry name" value="ER"/>
</dbReference>
<dbReference type="SUPFAM" id="SSF51735">
    <property type="entry name" value="NAD(P)-binding Rossmann-fold domains"/>
    <property type="match status" value="1"/>
</dbReference>
<dbReference type="InterPro" id="IPR013154">
    <property type="entry name" value="ADH-like_N"/>
</dbReference>
<dbReference type="InterPro" id="IPR036291">
    <property type="entry name" value="NAD(P)-bd_dom_sf"/>
</dbReference>
<dbReference type="Pfam" id="PF00107">
    <property type="entry name" value="ADH_zinc_N"/>
    <property type="match status" value="1"/>
</dbReference>
<evidence type="ECO:0000313" key="8">
    <source>
        <dbReference type="EMBL" id="UUI02872.1"/>
    </source>
</evidence>
<dbReference type="Pfam" id="PF08240">
    <property type="entry name" value="ADH_N"/>
    <property type="match status" value="1"/>
</dbReference>
<evidence type="ECO:0000259" key="7">
    <source>
        <dbReference type="SMART" id="SM00829"/>
    </source>
</evidence>
<dbReference type="InterPro" id="IPR013149">
    <property type="entry name" value="ADH-like_C"/>
</dbReference>
<gene>
    <name evidence="8" type="ORF">NP439_23045</name>
</gene>
<evidence type="ECO:0000256" key="1">
    <source>
        <dbReference type="ARBA" id="ARBA00001947"/>
    </source>
</evidence>
<feature type="domain" description="Enoyl reductase (ER)" evidence="7">
    <location>
        <begin position="11"/>
        <end position="348"/>
    </location>
</feature>
<dbReference type="InterPro" id="IPR002328">
    <property type="entry name" value="ADH_Zn_CS"/>
</dbReference>
<organism evidence="8 9">
    <name type="scientific">Oceanobacillus jeddahense</name>
    <dbReference type="NCBI Taxonomy" id="1462527"/>
    <lineage>
        <taxon>Bacteria</taxon>
        <taxon>Bacillati</taxon>
        <taxon>Bacillota</taxon>
        <taxon>Bacilli</taxon>
        <taxon>Bacillales</taxon>
        <taxon>Bacillaceae</taxon>
        <taxon>Oceanobacillus</taxon>
    </lineage>
</organism>
<dbReference type="Gene3D" id="3.40.50.720">
    <property type="entry name" value="NAD(P)-binding Rossmann-like Domain"/>
    <property type="match status" value="1"/>
</dbReference>
<keyword evidence="5" id="KW-0560">Oxidoreductase</keyword>
<keyword evidence="3 6" id="KW-0479">Metal-binding</keyword>
<evidence type="ECO:0000256" key="5">
    <source>
        <dbReference type="ARBA" id="ARBA00023002"/>
    </source>
</evidence>
<dbReference type="SUPFAM" id="SSF50129">
    <property type="entry name" value="GroES-like"/>
    <property type="match status" value="1"/>
</dbReference>
<dbReference type="PANTHER" id="PTHR43161:SF9">
    <property type="entry name" value="SORBITOL DEHYDROGENASE"/>
    <property type="match status" value="1"/>
</dbReference>
<dbReference type="Proteomes" id="UP001059773">
    <property type="component" value="Chromosome"/>
</dbReference>